<accession>A0ABT3WZX9</accession>
<comment type="caution">
    <text evidence="2">The sequence shown here is derived from an EMBL/GenBank/DDBJ whole genome shotgun (WGS) entry which is preliminary data.</text>
</comment>
<reference evidence="2 3" key="1">
    <citation type="submission" date="2022-11" db="EMBL/GenBank/DDBJ databases">
        <title>Study of microbial diversity in lake waters.</title>
        <authorList>
            <person name="Zhang J."/>
        </authorList>
    </citation>
    <scope>NUCLEOTIDE SEQUENCE [LARGE SCALE GENOMIC DNA]</scope>
    <source>
        <strain evidence="2 3">DT12</strain>
    </source>
</reference>
<gene>
    <name evidence="2" type="ORF">OS242_09575</name>
</gene>
<dbReference type="InterPro" id="IPR037401">
    <property type="entry name" value="SnoaL-like"/>
</dbReference>
<dbReference type="EMBL" id="JAPMLT010000004">
    <property type="protein sequence ID" value="MCX7570210.1"/>
    <property type="molecule type" value="Genomic_DNA"/>
</dbReference>
<keyword evidence="3" id="KW-1185">Reference proteome</keyword>
<dbReference type="Proteomes" id="UP001208017">
    <property type="component" value="Unassembled WGS sequence"/>
</dbReference>
<evidence type="ECO:0000259" key="1">
    <source>
        <dbReference type="Pfam" id="PF13474"/>
    </source>
</evidence>
<dbReference type="Gene3D" id="3.10.450.50">
    <property type="match status" value="1"/>
</dbReference>
<protein>
    <submittedName>
        <fullName evidence="2">Nuclear transport factor 2 family protein</fullName>
    </submittedName>
</protein>
<dbReference type="RefSeq" id="WP_267151462.1">
    <property type="nucleotide sequence ID" value="NZ_JAPMLT010000004.1"/>
</dbReference>
<feature type="domain" description="SnoaL-like" evidence="1">
    <location>
        <begin position="6"/>
        <end position="116"/>
    </location>
</feature>
<name>A0ABT3WZX9_9BACL</name>
<proteinExistence type="predicted"/>
<dbReference type="Pfam" id="PF13474">
    <property type="entry name" value="SnoaL_3"/>
    <property type="match status" value="1"/>
</dbReference>
<evidence type="ECO:0000313" key="2">
    <source>
        <dbReference type="EMBL" id="MCX7570210.1"/>
    </source>
</evidence>
<sequence length="122" mass="14349">MDFNNALHHHLNKITEKNLTAFLSTVHPSTISLILPNGKFINERQDFETFHKNWFSDPDWSMSYEVLKTVVSADMGMALLKILYKDIDPQGEPYEKRYYLSLVFQLQNGNWLLVHDQNTFEN</sequence>
<dbReference type="InterPro" id="IPR032710">
    <property type="entry name" value="NTF2-like_dom_sf"/>
</dbReference>
<dbReference type="SUPFAM" id="SSF54427">
    <property type="entry name" value="NTF2-like"/>
    <property type="match status" value="1"/>
</dbReference>
<organism evidence="2 3">
    <name type="scientific">Tumebacillus lacus</name>
    <dbReference type="NCBI Taxonomy" id="2995335"/>
    <lineage>
        <taxon>Bacteria</taxon>
        <taxon>Bacillati</taxon>
        <taxon>Bacillota</taxon>
        <taxon>Bacilli</taxon>
        <taxon>Bacillales</taxon>
        <taxon>Alicyclobacillaceae</taxon>
        <taxon>Tumebacillus</taxon>
    </lineage>
</organism>
<evidence type="ECO:0000313" key="3">
    <source>
        <dbReference type="Proteomes" id="UP001208017"/>
    </source>
</evidence>